<reference evidence="2" key="1">
    <citation type="submission" date="2018-05" db="EMBL/GenBank/DDBJ databases">
        <title>Azospirillum thermophila sp. nov., a novel isolated from hot spring.</title>
        <authorList>
            <person name="Zhao Z."/>
        </authorList>
    </citation>
    <scope>NUCLEOTIDE SEQUENCE [LARGE SCALE GENOMIC DNA]</scope>
    <source>
        <strain evidence="2">CFH 70021</strain>
    </source>
</reference>
<name>A0A2S2CMW2_9PROT</name>
<dbReference type="Proteomes" id="UP000245629">
    <property type="component" value="Chromosome 1"/>
</dbReference>
<evidence type="ECO:0000313" key="1">
    <source>
        <dbReference type="EMBL" id="AWK85864.1"/>
    </source>
</evidence>
<dbReference type="Pfam" id="PF20126">
    <property type="entry name" value="TumE"/>
    <property type="match status" value="1"/>
</dbReference>
<gene>
    <name evidence="1" type="ORF">DEW08_04795</name>
</gene>
<sequence>MGAMLLIRRRVVFGNRDFAELVVWRVPEPVPPSTHGFKYRLVYIVEGRRVVGFDNERGKGDHLHLGDQEQPYAFSDVETLVADFLGAVADWRAENGKA</sequence>
<evidence type="ECO:0000313" key="2">
    <source>
        <dbReference type="Proteomes" id="UP000245629"/>
    </source>
</evidence>
<keyword evidence="2" id="KW-1185">Reference proteome</keyword>
<dbReference type="InterPro" id="IPR045397">
    <property type="entry name" value="TumE-like"/>
</dbReference>
<proteinExistence type="predicted"/>
<dbReference type="KEGG" id="azz:DEW08_04795"/>
<dbReference type="OrthoDB" id="7451512at2"/>
<accession>A0A2S2CMW2</accession>
<organism evidence="1 2">
    <name type="scientific">Azospirillum thermophilum</name>
    <dbReference type="NCBI Taxonomy" id="2202148"/>
    <lineage>
        <taxon>Bacteria</taxon>
        <taxon>Pseudomonadati</taxon>
        <taxon>Pseudomonadota</taxon>
        <taxon>Alphaproteobacteria</taxon>
        <taxon>Rhodospirillales</taxon>
        <taxon>Azospirillaceae</taxon>
        <taxon>Azospirillum</taxon>
    </lineage>
</organism>
<dbReference type="AlphaFoldDB" id="A0A2S2CMW2"/>
<dbReference type="EMBL" id="CP029352">
    <property type="protein sequence ID" value="AWK85864.1"/>
    <property type="molecule type" value="Genomic_DNA"/>
</dbReference>
<protein>
    <submittedName>
        <fullName evidence="1">Uncharacterized protein</fullName>
    </submittedName>
</protein>